<dbReference type="Proteomes" id="UP000271426">
    <property type="component" value="Chromosome"/>
</dbReference>
<evidence type="ECO:0000313" key="3">
    <source>
        <dbReference type="Proteomes" id="UP000271426"/>
    </source>
</evidence>
<feature type="region of interest" description="Disordered" evidence="1">
    <location>
        <begin position="81"/>
        <end position="106"/>
    </location>
</feature>
<dbReference type="EMBL" id="CP033898">
    <property type="protein sequence ID" value="AZA08567.1"/>
    <property type="molecule type" value="Genomic_DNA"/>
</dbReference>
<evidence type="ECO:0000313" key="2">
    <source>
        <dbReference type="EMBL" id="AZA08567.1"/>
    </source>
</evidence>
<evidence type="ECO:0000256" key="1">
    <source>
        <dbReference type="SAM" id="MobiDB-lite"/>
    </source>
</evidence>
<sequence length="106" mass="11696">MLASRGAVYASRGHALSVGVNGSGKNRKQGIGKAFHDKCRCLAIEVKRDGSNLPRINKDLEKLWADSDSRSHEDFKKALETRAEQARGKKSELPIGKYSAGEQTRR</sequence>
<protein>
    <submittedName>
        <fullName evidence="2">Uncharacterized protein</fullName>
    </submittedName>
</protein>
<proteinExistence type="predicted"/>
<feature type="compositionally biased region" description="Basic and acidic residues" evidence="1">
    <location>
        <begin position="81"/>
        <end position="92"/>
    </location>
</feature>
<dbReference type="AlphaFoldDB" id="A0A3G6ISS8"/>
<organism evidence="2 3">
    <name type="scientific">Corynebacterium pseudopelargi</name>
    <dbReference type="NCBI Taxonomy" id="2080757"/>
    <lineage>
        <taxon>Bacteria</taxon>
        <taxon>Bacillati</taxon>
        <taxon>Actinomycetota</taxon>
        <taxon>Actinomycetes</taxon>
        <taxon>Mycobacteriales</taxon>
        <taxon>Corynebacteriaceae</taxon>
        <taxon>Corynebacterium</taxon>
    </lineage>
</organism>
<dbReference type="Pfam" id="PF25310">
    <property type="entry name" value="VG15"/>
    <property type="match status" value="1"/>
</dbReference>
<dbReference type="InterPro" id="IPR057369">
    <property type="entry name" value="VG15"/>
</dbReference>
<reference evidence="2 3" key="1">
    <citation type="submission" date="2018-11" db="EMBL/GenBank/DDBJ databases">
        <authorList>
            <person name="Kleinhagauer T."/>
            <person name="Glaeser S.P."/>
            <person name="Spergser J."/>
            <person name="Ruckert C."/>
            <person name="Kaempfer P."/>
            <person name="Busse H.-J."/>
        </authorList>
    </citation>
    <scope>NUCLEOTIDE SEQUENCE [LARGE SCALE GENOMIC DNA]</scope>
    <source>
        <strain evidence="2 3">812CH</strain>
    </source>
</reference>
<dbReference type="KEGG" id="cpso:CPPEL_02110"/>
<accession>A0A3G6ISS8</accession>
<name>A0A3G6ISS8_9CORY</name>
<gene>
    <name evidence="2" type="ORF">CPPEL_02110</name>
</gene>
<keyword evidence="3" id="KW-1185">Reference proteome</keyword>